<sequence length="88" mass="9846">LNAALSNIKSLIAKQLTANSYVEAEDLRAIILGAAARYEALDVKIPDPGSPSWKWAGDIVRFVPSRSGVYLKALKRILRRHRDFLKNK</sequence>
<proteinExistence type="predicted"/>
<dbReference type="AlphaFoldDB" id="A0A7T8KHT6"/>
<dbReference type="EMBL" id="CP045890">
    <property type="protein sequence ID" value="QQP56203.1"/>
    <property type="molecule type" value="Genomic_DNA"/>
</dbReference>
<accession>A0A7T8KHT6</accession>
<evidence type="ECO:0000313" key="2">
    <source>
        <dbReference type="Proteomes" id="UP000595437"/>
    </source>
</evidence>
<feature type="non-terminal residue" evidence="1">
    <location>
        <position position="1"/>
    </location>
</feature>
<reference evidence="2" key="1">
    <citation type="submission" date="2021-01" db="EMBL/GenBank/DDBJ databases">
        <title>Caligus Genome Assembly.</title>
        <authorList>
            <person name="Gallardo-Escarate C."/>
        </authorList>
    </citation>
    <scope>NUCLEOTIDE SEQUENCE [LARGE SCALE GENOMIC DNA]</scope>
</reference>
<protein>
    <submittedName>
        <fullName evidence="1">Uncharacterized protein</fullName>
    </submittedName>
</protein>
<name>A0A7T8KHT6_CALRO</name>
<evidence type="ECO:0000313" key="1">
    <source>
        <dbReference type="EMBL" id="QQP56203.1"/>
    </source>
</evidence>
<gene>
    <name evidence="1" type="ORF">FKW44_000788</name>
</gene>
<organism evidence="1 2">
    <name type="scientific">Caligus rogercresseyi</name>
    <name type="common">Sea louse</name>
    <dbReference type="NCBI Taxonomy" id="217165"/>
    <lineage>
        <taxon>Eukaryota</taxon>
        <taxon>Metazoa</taxon>
        <taxon>Ecdysozoa</taxon>
        <taxon>Arthropoda</taxon>
        <taxon>Crustacea</taxon>
        <taxon>Multicrustacea</taxon>
        <taxon>Hexanauplia</taxon>
        <taxon>Copepoda</taxon>
        <taxon>Siphonostomatoida</taxon>
        <taxon>Caligidae</taxon>
        <taxon>Caligus</taxon>
    </lineage>
</organism>
<keyword evidence="2" id="KW-1185">Reference proteome</keyword>
<dbReference type="Proteomes" id="UP000595437">
    <property type="component" value="Chromosome 1"/>
</dbReference>